<accession>R7UNH8</accession>
<organism evidence="9">
    <name type="scientific">Capitella teleta</name>
    <name type="common">Polychaete worm</name>
    <dbReference type="NCBI Taxonomy" id="283909"/>
    <lineage>
        <taxon>Eukaryota</taxon>
        <taxon>Metazoa</taxon>
        <taxon>Spiralia</taxon>
        <taxon>Lophotrochozoa</taxon>
        <taxon>Annelida</taxon>
        <taxon>Polychaeta</taxon>
        <taxon>Sedentaria</taxon>
        <taxon>Scolecida</taxon>
        <taxon>Capitellidae</taxon>
        <taxon>Capitella</taxon>
    </lineage>
</organism>
<evidence type="ECO:0000256" key="2">
    <source>
        <dbReference type="ARBA" id="ARBA00022679"/>
    </source>
</evidence>
<dbReference type="GO" id="GO:0019706">
    <property type="term" value="F:protein-cysteine S-palmitoyltransferase activity"/>
    <property type="evidence" value="ECO:0007669"/>
    <property type="project" value="UniProtKB-EC"/>
</dbReference>
<keyword evidence="2 7" id="KW-0808">Transferase</keyword>
<evidence type="ECO:0000313" key="9">
    <source>
        <dbReference type="EMBL" id="ELU07643.1"/>
    </source>
</evidence>
<evidence type="ECO:0000313" key="10">
    <source>
        <dbReference type="EnsemblMetazoa" id="CapteP180952"/>
    </source>
</evidence>
<evidence type="ECO:0000313" key="11">
    <source>
        <dbReference type="Proteomes" id="UP000014760"/>
    </source>
</evidence>
<dbReference type="EnsemblMetazoa" id="CapteT180952">
    <property type="protein sequence ID" value="CapteP180952"/>
    <property type="gene ID" value="CapteG180952"/>
</dbReference>
<dbReference type="Pfam" id="PF01529">
    <property type="entry name" value="DHHC"/>
    <property type="match status" value="1"/>
</dbReference>
<sequence>MVIVNTLLACFVIQPRIVTENYVLSVLWYSLVLYLFVNTVTNASLVYFTDVSSLRLTDDREWRHQASERKTNCKRCVRPKPARCHHCIICDQCVLRRDHHCFFLCSCIGYHNQKYFVFFTFFMALAGLYAAAFTTYHICSEYGFCLNKMNLDFEDSNLHLVVFLVSVALGSLFGGIAACSFLFWQLKLICRGQTQLEYRRGITSYTKRDKLKHIEDIFGSSWMMFIIVPIYFNNK</sequence>
<dbReference type="HOGENOM" id="CLU_027721_5_1_1"/>
<dbReference type="EMBL" id="KB299712">
    <property type="protein sequence ID" value="ELU07643.1"/>
    <property type="molecule type" value="Genomic_DNA"/>
</dbReference>
<feature type="transmembrane region" description="Helical" evidence="7">
    <location>
        <begin position="26"/>
        <end position="48"/>
    </location>
</feature>
<evidence type="ECO:0000256" key="7">
    <source>
        <dbReference type="RuleBase" id="RU079119"/>
    </source>
</evidence>
<dbReference type="InterPro" id="IPR001594">
    <property type="entry name" value="Palmitoyltrfase_DHHC"/>
</dbReference>
<dbReference type="AlphaFoldDB" id="R7UNH8"/>
<feature type="transmembrane region" description="Helical" evidence="7">
    <location>
        <begin position="214"/>
        <end position="232"/>
    </location>
</feature>
<dbReference type="OMA" id="KCIGYHN"/>
<proteinExistence type="inferred from homology"/>
<dbReference type="PROSITE" id="PS50216">
    <property type="entry name" value="DHHC"/>
    <property type="match status" value="1"/>
</dbReference>
<dbReference type="EC" id="2.3.1.225" evidence="7"/>
<reference evidence="10" key="3">
    <citation type="submission" date="2015-06" db="UniProtKB">
        <authorList>
            <consortium name="EnsemblMetazoa"/>
        </authorList>
    </citation>
    <scope>IDENTIFICATION</scope>
</reference>
<evidence type="ECO:0000256" key="4">
    <source>
        <dbReference type="ARBA" id="ARBA00022989"/>
    </source>
</evidence>
<gene>
    <name evidence="9" type="ORF">CAPTEDRAFT_180952</name>
</gene>
<comment type="catalytic activity">
    <reaction evidence="7">
        <text>L-cysteinyl-[protein] + hexadecanoyl-CoA = S-hexadecanoyl-L-cysteinyl-[protein] + CoA</text>
        <dbReference type="Rhea" id="RHEA:36683"/>
        <dbReference type="Rhea" id="RHEA-COMP:10131"/>
        <dbReference type="Rhea" id="RHEA-COMP:11032"/>
        <dbReference type="ChEBI" id="CHEBI:29950"/>
        <dbReference type="ChEBI" id="CHEBI:57287"/>
        <dbReference type="ChEBI" id="CHEBI:57379"/>
        <dbReference type="ChEBI" id="CHEBI:74151"/>
        <dbReference type="EC" id="2.3.1.225"/>
    </reaction>
</comment>
<name>R7UNH8_CAPTE</name>
<feature type="domain" description="Palmitoyltransferase DHHC" evidence="8">
    <location>
        <begin position="68"/>
        <end position="199"/>
    </location>
</feature>
<feature type="transmembrane region" description="Helical" evidence="7">
    <location>
        <begin position="158"/>
        <end position="184"/>
    </location>
</feature>
<dbReference type="OrthoDB" id="302728at2759"/>
<keyword evidence="6 7" id="KW-0012">Acyltransferase</keyword>
<comment type="subcellular location">
    <subcellularLocation>
        <location evidence="1">Membrane</location>
        <topology evidence="1">Multi-pass membrane protein</topology>
    </subcellularLocation>
</comment>
<evidence type="ECO:0000256" key="5">
    <source>
        <dbReference type="ARBA" id="ARBA00023136"/>
    </source>
</evidence>
<evidence type="ECO:0000256" key="6">
    <source>
        <dbReference type="ARBA" id="ARBA00023315"/>
    </source>
</evidence>
<feature type="transmembrane region" description="Helical" evidence="7">
    <location>
        <begin position="115"/>
        <end position="138"/>
    </location>
</feature>
<dbReference type="Proteomes" id="UP000014760">
    <property type="component" value="Unassembled WGS sequence"/>
</dbReference>
<dbReference type="PANTHER" id="PTHR12246">
    <property type="entry name" value="PALMITOYLTRANSFERASE ZDHHC16"/>
    <property type="match status" value="1"/>
</dbReference>
<dbReference type="EMBL" id="AMQN01006997">
    <property type="status" value="NOT_ANNOTATED_CDS"/>
    <property type="molecule type" value="Genomic_DNA"/>
</dbReference>
<comment type="domain">
    <text evidence="7">The DHHC domain is required for palmitoyltransferase activity.</text>
</comment>
<comment type="similarity">
    <text evidence="7">Belongs to the DHHC palmitoyltransferase family.</text>
</comment>
<evidence type="ECO:0000256" key="1">
    <source>
        <dbReference type="ARBA" id="ARBA00004141"/>
    </source>
</evidence>
<keyword evidence="5 7" id="KW-0472">Membrane</keyword>
<evidence type="ECO:0000256" key="3">
    <source>
        <dbReference type="ARBA" id="ARBA00022692"/>
    </source>
</evidence>
<evidence type="ECO:0000259" key="8">
    <source>
        <dbReference type="Pfam" id="PF01529"/>
    </source>
</evidence>
<protein>
    <recommendedName>
        <fullName evidence="7">Palmitoyltransferase</fullName>
        <ecNumber evidence="7">2.3.1.225</ecNumber>
    </recommendedName>
</protein>
<keyword evidence="11" id="KW-1185">Reference proteome</keyword>
<keyword evidence="4 7" id="KW-1133">Transmembrane helix</keyword>
<dbReference type="InterPro" id="IPR039859">
    <property type="entry name" value="PFA4/ZDH16/20/ERF2-like"/>
</dbReference>
<dbReference type="STRING" id="283909.R7UNH8"/>
<reference evidence="11" key="1">
    <citation type="submission" date="2012-12" db="EMBL/GenBank/DDBJ databases">
        <authorList>
            <person name="Hellsten U."/>
            <person name="Grimwood J."/>
            <person name="Chapman J.A."/>
            <person name="Shapiro H."/>
            <person name="Aerts A."/>
            <person name="Otillar R.P."/>
            <person name="Terry A.Y."/>
            <person name="Boore J.L."/>
            <person name="Simakov O."/>
            <person name="Marletaz F."/>
            <person name="Cho S.-J."/>
            <person name="Edsinger-Gonzales E."/>
            <person name="Havlak P."/>
            <person name="Kuo D.-H."/>
            <person name="Larsson T."/>
            <person name="Lv J."/>
            <person name="Arendt D."/>
            <person name="Savage R."/>
            <person name="Osoegawa K."/>
            <person name="de Jong P."/>
            <person name="Lindberg D.R."/>
            <person name="Seaver E.C."/>
            <person name="Weisblat D.A."/>
            <person name="Putnam N.H."/>
            <person name="Grigoriev I.V."/>
            <person name="Rokhsar D.S."/>
        </authorList>
    </citation>
    <scope>NUCLEOTIDE SEQUENCE</scope>
    <source>
        <strain evidence="11">I ESC-2004</strain>
    </source>
</reference>
<dbReference type="GO" id="GO:0016020">
    <property type="term" value="C:membrane"/>
    <property type="evidence" value="ECO:0007669"/>
    <property type="project" value="UniProtKB-SubCell"/>
</dbReference>
<keyword evidence="3 7" id="KW-0812">Transmembrane</keyword>
<reference evidence="9 11" key="2">
    <citation type="journal article" date="2013" name="Nature">
        <title>Insights into bilaterian evolution from three spiralian genomes.</title>
        <authorList>
            <person name="Simakov O."/>
            <person name="Marletaz F."/>
            <person name="Cho S.J."/>
            <person name="Edsinger-Gonzales E."/>
            <person name="Havlak P."/>
            <person name="Hellsten U."/>
            <person name="Kuo D.H."/>
            <person name="Larsson T."/>
            <person name="Lv J."/>
            <person name="Arendt D."/>
            <person name="Savage R."/>
            <person name="Osoegawa K."/>
            <person name="de Jong P."/>
            <person name="Grimwood J."/>
            <person name="Chapman J.A."/>
            <person name="Shapiro H."/>
            <person name="Aerts A."/>
            <person name="Otillar R.P."/>
            <person name="Terry A.Y."/>
            <person name="Boore J.L."/>
            <person name="Grigoriev I.V."/>
            <person name="Lindberg D.R."/>
            <person name="Seaver E.C."/>
            <person name="Weisblat D.A."/>
            <person name="Putnam N.H."/>
            <person name="Rokhsar D.S."/>
        </authorList>
    </citation>
    <scope>NUCLEOTIDE SEQUENCE</scope>
    <source>
        <strain evidence="9 11">I ESC-2004</strain>
    </source>
</reference>